<protein>
    <submittedName>
        <fullName evidence="1">Uncharacterized protein</fullName>
    </submittedName>
</protein>
<gene>
    <name evidence="1" type="ORF">GCM10009763_13220</name>
</gene>
<reference evidence="2" key="1">
    <citation type="journal article" date="2019" name="Int. J. Syst. Evol. Microbiol.">
        <title>The Global Catalogue of Microorganisms (GCM) 10K type strain sequencing project: providing services to taxonomists for standard genome sequencing and annotation.</title>
        <authorList>
            <consortium name="The Broad Institute Genomics Platform"/>
            <consortium name="The Broad Institute Genome Sequencing Center for Infectious Disease"/>
            <person name="Wu L."/>
            <person name="Ma J."/>
        </authorList>
    </citation>
    <scope>NUCLEOTIDE SEQUENCE [LARGE SCALE GENOMIC DNA]</scope>
    <source>
        <strain evidence="2">JCM 14589</strain>
    </source>
</reference>
<evidence type="ECO:0000313" key="2">
    <source>
        <dbReference type="Proteomes" id="UP001500350"/>
    </source>
</evidence>
<evidence type="ECO:0000313" key="1">
    <source>
        <dbReference type="EMBL" id="GAA1566194.1"/>
    </source>
</evidence>
<dbReference type="EMBL" id="BAAANW010000010">
    <property type="protein sequence ID" value="GAA1566194.1"/>
    <property type="molecule type" value="Genomic_DNA"/>
</dbReference>
<keyword evidence="2" id="KW-1185">Reference proteome</keyword>
<name>A0ABP4NR32_9MICO</name>
<dbReference type="Proteomes" id="UP001500350">
    <property type="component" value="Unassembled WGS sequence"/>
</dbReference>
<accession>A0ABP4NR32</accession>
<sequence>MEKLCSSVRFALGHEYKRLTIPSSHCDGVVLGLGEDLGRVFAEVRGASGDVGEVRRE</sequence>
<comment type="caution">
    <text evidence="1">The sequence shown here is derived from an EMBL/GenBank/DDBJ whole genome shotgun (WGS) entry which is preliminary data.</text>
</comment>
<organism evidence="1 2">
    <name type="scientific">Dermacoccus profundi</name>
    <dbReference type="NCBI Taxonomy" id="322602"/>
    <lineage>
        <taxon>Bacteria</taxon>
        <taxon>Bacillati</taxon>
        <taxon>Actinomycetota</taxon>
        <taxon>Actinomycetes</taxon>
        <taxon>Micrococcales</taxon>
        <taxon>Dermacoccaceae</taxon>
        <taxon>Dermacoccus</taxon>
    </lineage>
</organism>
<proteinExistence type="predicted"/>